<name>A0A4V3QW01_9SPHN</name>
<keyword evidence="1" id="KW-0732">Signal</keyword>
<dbReference type="EMBL" id="SRXU01000006">
    <property type="protein sequence ID" value="TGX40612.1"/>
    <property type="molecule type" value="Genomic_DNA"/>
</dbReference>
<gene>
    <name evidence="2" type="ORF">E5A74_13970</name>
</gene>
<dbReference type="Proteomes" id="UP000309848">
    <property type="component" value="Unassembled WGS sequence"/>
</dbReference>
<evidence type="ECO:0000256" key="1">
    <source>
        <dbReference type="SAM" id="SignalP"/>
    </source>
</evidence>
<evidence type="ECO:0008006" key="4">
    <source>
        <dbReference type="Google" id="ProtNLM"/>
    </source>
</evidence>
<feature type="signal peptide" evidence="1">
    <location>
        <begin position="1"/>
        <end position="16"/>
    </location>
</feature>
<reference evidence="2 3" key="1">
    <citation type="submission" date="2019-04" db="EMBL/GenBank/DDBJ databases">
        <title>Sphingomonas psychrotolerans sp. nov., isolated from soil in the Tianshan Mountains, Xinjiang, China.</title>
        <authorList>
            <person name="Luo Y."/>
            <person name="Sheng H."/>
        </authorList>
    </citation>
    <scope>NUCLEOTIDE SEQUENCE [LARGE SCALE GENOMIC DNA]</scope>
    <source>
        <strain evidence="2 3">KIS18-15</strain>
    </source>
</reference>
<feature type="chain" id="PRO_5020426089" description="Homogentisate 1,2-dioxygenase" evidence="1">
    <location>
        <begin position="17"/>
        <end position="133"/>
    </location>
</feature>
<evidence type="ECO:0000313" key="3">
    <source>
        <dbReference type="Proteomes" id="UP000309848"/>
    </source>
</evidence>
<keyword evidence="3" id="KW-1185">Reference proteome</keyword>
<comment type="caution">
    <text evidence="2">The sequence shown here is derived from an EMBL/GenBank/DDBJ whole genome shotgun (WGS) entry which is preliminary data.</text>
</comment>
<protein>
    <recommendedName>
        <fullName evidence="4">Homogentisate 1,2-dioxygenase</fullName>
    </recommendedName>
</protein>
<sequence length="133" mass="13817">MLLAALLLAQTAPCTAMDANLPAPLAGWTSSAPHPGLMLGHATTLDISGYAAMSRTDFTVTEAGMYGVALDQGGWIDVAPKGRASLTSVGHGHGPECSTIRKIVRFALKPGVYTLTLSKLTKAPRVMLIRDGG</sequence>
<dbReference type="AlphaFoldDB" id="A0A4V3QW01"/>
<proteinExistence type="predicted"/>
<evidence type="ECO:0000313" key="2">
    <source>
        <dbReference type="EMBL" id="TGX40612.1"/>
    </source>
</evidence>
<organism evidence="2 3">
    <name type="scientific">Sphingomonas naasensis</name>
    <dbReference type="NCBI Taxonomy" id="1344951"/>
    <lineage>
        <taxon>Bacteria</taxon>
        <taxon>Pseudomonadati</taxon>
        <taxon>Pseudomonadota</taxon>
        <taxon>Alphaproteobacteria</taxon>
        <taxon>Sphingomonadales</taxon>
        <taxon>Sphingomonadaceae</taxon>
        <taxon>Sphingomonas</taxon>
    </lineage>
</organism>
<dbReference type="OrthoDB" id="7376020at2"/>
<dbReference type="RefSeq" id="WP_135986001.1">
    <property type="nucleotide sequence ID" value="NZ_JAASQM010000005.1"/>
</dbReference>
<accession>A0A4V3QW01</accession>